<gene>
    <name evidence="1" type="ORF">CGLAU_00030</name>
</gene>
<evidence type="ECO:0000313" key="1">
    <source>
        <dbReference type="EMBL" id="AQQ14014.1"/>
    </source>
</evidence>
<dbReference type="EMBL" id="CP019688">
    <property type="protein sequence ID" value="AQQ14014.1"/>
    <property type="molecule type" value="Genomic_DNA"/>
</dbReference>
<reference evidence="1 2" key="1">
    <citation type="submission" date="2016-12" db="EMBL/GenBank/DDBJ databases">
        <authorList>
            <person name="Song W.-J."/>
            <person name="Kurnit D.M."/>
        </authorList>
    </citation>
    <scope>NUCLEOTIDE SEQUENCE [LARGE SCALE GENOMIC DNA]</scope>
    <source>
        <strain evidence="1 2">DSM 30827</strain>
    </source>
</reference>
<dbReference type="AlphaFoldDB" id="A0A1Q2HT44"/>
<dbReference type="Proteomes" id="UP000217209">
    <property type="component" value="Chromosome"/>
</dbReference>
<evidence type="ECO:0008006" key="3">
    <source>
        <dbReference type="Google" id="ProtNLM"/>
    </source>
</evidence>
<dbReference type="KEGG" id="cgv:CGLAU_00030"/>
<evidence type="ECO:0000313" key="2">
    <source>
        <dbReference type="Proteomes" id="UP000217209"/>
    </source>
</evidence>
<organism evidence="1 2">
    <name type="scientific">Corynebacterium glaucum</name>
    <dbReference type="NCBI Taxonomy" id="187491"/>
    <lineage>
        <taxon>Bacteria</taxon>
        <taxon>Bacillati</taxon>
        <taxon>Actinomycetota</taxon>
        <taxon>Actinomycetes</taxon>
        <taxon>Mycobacteriales</taxon>
        <taxon>Corynebacteriaceae</taxon>
        <taxon>Corynebacterium</taxon>
    </lineage>
</organism>
<accession>A0A1Q2HT44</accession>
<proteinExistence type="predicted"/>
<protein>
    <recommendedName>
        <fullName evidence="3">Abi-like protein</fullName>
    </recommendedName>
</protein>
<keyword evidence="2" id="KW-1185">Reference proteome</keyword>
<name>A0A1Q2HT44_9CORY</name>
<sequence>MTYWKCQSGKVDTDHSGYRLRNRCAHHESLVFPNQAHETANLDRQVQAINNVANWIEPAAAKWIAHHSRVQLVRMQRP</sequence>